<protein>
    <submittedName>
        <fullName evidence="1">Uncharacterized protein</fullName>
    </submittedName>
</protein>
<comment type="caution">
    <text evidence="1">The sequence shown here is derived from an EMBL/GenBank/DDBJ whole genome shotgun (WGS) entry which is preliminary data.</text>
</comment>
<accession>A0AAW1I9R3</accession>
<dbReference type="EMBL" id="JASPKY010000750">
    <property type="protein sequence ID" value="KAK9685789.1"/>
    <property type="molecule type" value="Genomic_DNA"/>
</dbReference>
<dbReference type="Proteomes" id="UP001458880">
    <property type="component" value="Unassembled WGS sequence"/>
</dbReference>
<name>A0AAW1I9R3_POPJA</name>
<dbReference type="AlphaFoldDB" id="A0AAW1I9R3"/>
<organism evidence="1 2">
    <name type="scientific">Popillia japonica</name>
    <name type="common">Japanese beetle</name>
    <dbReference type="NCBI Taxonomy" id="7064"/>
    <lineage>
        <taxon>Eukaryota</taxon>
        <taxon>Metazoa</taxon>
        <taxon>Ecdysozoa</taxon>
        <taxon>Arthropoda</taxon>
        <taxon>Hexapoda</taxon>
        <taxon>Insecta</taxon>
        <taxon>Pterygota</taxon>
        <taxon>Neoptera</taxon>
        <taxon>Endopterygota</taxon>
        <taxon>Coleoptera</taxon>
        <taxon>Polyphaga</taxon>
        <taxon>Scarabaeiformia</taxon>
        <taxon>Scarabaeidae</taxon>
        <taxon>Rutelinae</taxon>
        <taxon>Popillia</taxon>
    </lineage>
</organism>
<reference evidence="1 2" key="1">
    <citation type="journal article" date="2024" name="BMC Genomics">
        <title>De novo assembly and annotation of Popillia japonica's genome with initial clues to its potential as an invasive pest.</title>
        <authorList>
            <person name="Cucini C."/>
            <person name="Boschi S."/>
            <person name="Funari R."/>
            <person name="Cardaioli E."/>
            <person name="Iannotti N."/>
            <person name="Marturano G."/>
            <person name="Paoli F."/>
            <person name="Bruttini M."/>
            <person name="Carapelli A."/>
            <person name="Frati F."/>
            <person name="Nardi F."/>
        </authorList>
    </citation>
    <scope>NUCLEOTIDE SEQUENCE [LARGE SCALE GENOMIC DNA]</scope>
    <source>
        <strain evidence="1">DMR45628</strain>
    </source>
</reference>
<sequence>MERHKLFNRTQLLDEDIDVYATDLKNISLSCEFGTLRDNIVKDIFSWNLNNKNQYIKEKILNKNPTSIDKAIEIAKACELSRHQAKQLLQPETTSSSQVHRFKCPAQGKECSKCKKLNHFAKMCKTKICIC</sequence>
<evidence type="ECO:0000313" key="1">
    <source>
        <dbReference type="EMBL" id="KAK9685789.1"/>
    </source>
</evidence>
<evidence type="ECO:0000313" key="2">
    <source>
        <dbReference type="Proteomes" id="UP001458880"/>
    </source>
</evidence>
<gene>
    <name evidence="1" type="ORF">QE152_g37679</name>
</gene>
<keyword evidence="2" id="KW-1185">Reference proteome</keyword>
<proteinExistence type="predicted"/>